<evidence type="ECO:0000313" key="2">
    <source>
        <dbReference type="Proteomes" id="UP000293547"/>
    </source>
</evidence>
<protein>
    <submittedName>
        <fullName evidence="1">Uncharacterized protein</fullName>
    </submittedName>
</protein>
<evidence type="ECO:0000313" key="1">
    <source>
        <dbReference type="EMBL" id="KAB2105200.1"/>
    </source>
</evidence>
<dbReference type="EMBL" id="PDWZ02000006">
    <property type="protein sequence ID" value="KAB2105200.1"/>
    <property type="molecule type" value="Genomic_DNA"/>
</dbReference>
<organism evidence="1 2">
    <name type="scientific">Alternaria gaisen</name>
    <dbReference type="NCBI Taxonomy" id="167740"/>
    <lineage>
        <taxon>Eukaryota</taxon>
        <taxon>Fungi</taxon>
        <taxon>Dikarya</taxon>
        <taxon>Ascomycota</taxon>
        <taxon>Pezizomycotina</taxon>
        <taxon>Dothideomycetes</taxon>
        <taxon>Pleosporomycetidae</taxon>
        <taxon>Pleosporales</taxon>
        <taxon>Pleosporineae</taxon>
        <taxon>Pleosporaceae</taxon>
        <taxon>Alternaria</taxon>
        <taxon>Alternaria sect. Alternaria</taxon>
    </lineage>
</organism>
<sequence>MWEHATGLLDVLIWAEKGVVPFKTERRHALEQLEDELWADCDEDILGLATMLEVYEAQLFELQPYLYWDFGIRLMFEELDLQMRKEYCAVTEEDVGIPGLTLTFDLATNPFAPLHWDS</sequence>
<accession>A0ACB6FLA6</accession>
<reference evidence="1 2" key="1">
    <citation type="journal article" date="2019" name="bioRxiv">
        <title>Genomics, evolutionary history and diagnostics of the Alternaria alternata species group including apple and Asian pear pathotypes.</title>
        <authorList>
            <person name="Armitage A.D."/>
            <person name="Cockerton H.M."/>
            <person name="Sreenivasaprasad S."/>
            <person name="Woodhall J.W."/>
            <person name="Lane C.R."/>
            <person name="Harrison R.J."/>
            <person name="Clarkson J.P."/>
        </authorList>
    </citation>
    <scope>NUCLEOTIDE SEQUENCE [LARGE SCALE GENOMIC DNA]</scope>
    <source>
        <strain evidence="1 2">FERA 650</strain>
    </source>
</reference>
<dbReference type="Proteomes" id="UP000293547">
    <property type="component" value="Unassembled WGS sequence"/>
</dbReference>
<comment type="caution">
    <text evidence="1">The sequence shown here is derived from an EMBL/GenBank/DDBJ whole genome shotgun (WGS) entry which is preliminary data.</text>
</comment>
<name>A0ACB6FLA6_9PLEO</name>
<gene>
    <name evidence="1" type="ORF">AG0111_0g7046</name>
</gene>
<keyword evidence="2" id="KW-1185">Reference proteome</keyword>
<proteinExistence type="predicted"/>